<feature type="domain" description="4'-phosphopantetheinyl transferase" evidence="9">
    <location>
        <begin position="4"/>
        <end position="110"/>
    </location>
</feature>
<feature type="binding site" evidence="8">
    <location>
        <position position="58"/>
    </location>
    <ligand>
        <name>Mg(2+)</name>
        <dbReference type="ChEBI" id="CHEBI:18420"/>
    </ligand>
</feature>
<comment type="function">
    <text evidence="8">Transfers the 4'-phosphopantetheine moiety from coenzyme A to a Ser of acyl-carrier-protein.</text>
</comment>
<comment type="caution">
    <text evidence="10">The sequence shown here is derived from an EMBL/GenBank/DDBJ whole genome shotgun (WGS) entry which is preliminary data.</text>
</comment>
<proteinExistence type="inferred from homology"/>
<keyword evidence="5 8" id="KW-0460">Magnesium</keyword>
<keyword evidence="3 8" id="KW-0479">Metal-binding</keyword>
<dbReference type="InterPro" id="IPR004568">
    <property type="entry name" value="Ppantetheine-prot_Trfase_dom"/>
</dbReference>
<protein>
    <recommendedName>
        <fullName evidence="8">Holo-[acyl-carrier-protein] synthase</fullName>
        <shortName evidence="8">Holo-ACP synthase</shortName>
        <ecNumber evidence="8">2.7.8.7</ecNumber>
    </recommendedName>
    <alternativeName>
        <fullName evidence="8">4'-phosphopantetheinyl transferase AcpS</fullName>
    </alternativeName>
</protein>
<feature type="binding site" evidence="8">
    <location>
        <position position="8"/>
    </location>
    <ligand>
        <name>Mg(2+)</name>
        <dbReference type="ChEBI" id="CHEBI:18420"/>
    </ligand>
</feature>
<keyword evidence="2 8" id="KW-0808">Transferase</keyword>
<sequence>MIIGIGIDIVELERIEQLLTKQPRFVQKVLTKEEQSVYQKLAEKRKIEFMAGRFAAKEAFVKACGTGISKEFGWHDIEVLNEVNGKPVLTADIEAAIHISISHSEKNAVAQVILERLSS</sequence>
<dbReference type="EMBL" id="JAWJAY010000007">
    <property type="protein sequence ID" value="MDV2887112.1"/>
    <property type="molecule type" value="Genomic_DNA"/>
</dbReference>
<dbReference type="InterPro" id="IPR008278">
    <property type="entry name" value="4-PPantetheinyl_Trfase_dom"/>
</dbReference>
<dbReference type="AlphaFoldDB" id="A0AAJ2U4H6"/>
<dbReference type="NCBIfam" id="TIGR00556">
    <property type="entry name" value="pantethn_trn"/>
    <property type="match status" value="1"/>
</dbReference>
<comment type="catalytic activity">
    <reaction evidence="8">
        <text>apo-[ACP] + CoA = holo-[ACP] + adenosine 3',5'-bisphosphate + H(+)</text>
        <dbReference type="Rhea" id="RHEA:12068"/>
        <dbReference type="Rhea" id="RHEA-COMP:9685"/>
        <dbReference type="Rhea" id="RHEA-COMP:9690"/>
        <dbReference type="ChEBI" id="CHEBI:15378"/>
        <dbReference type="ChEBI" id="CHEBI:29999"/>
        <dbReference type="ChEBI" id="CHEBI:57287"/>
        <dbReference type="ChEBI" id="CHEBI:58343"/>
        <dbReference type="ChEBI" id="CHEBI:64479"/>
        <dbReference type="EC" id="2.7.8.7"/>
    </reaction>
</comment>
<keyword evidence="1 8" id="KW-0444">Lipid biosynthesis</keyword>
<evidence type="ECO:0000313" key="10">
    <source>
        <dbReference type="EMBL" id="MDV2887112.1"/>
    </source>
</evidence>
<gene>
    <name evidence="8 10" type="primary">acpS</name>
    <name evidence="10" type="ORF">RYX45_18150</name>
</gene>
<evidence type="ECO:0000256" key="8">
    <source>
        <dbReference type="HAMAP-Rule" id="MF_00101"/>
    </source>
</evidence>
<dbReference type="GO" id="GO:0000287">
    <property type="term" value="F:magnesium ion binding"/>
    <property type="evidence" value="ECO:0007669"/>
    <property type="project" value="UniProtKB-UniRule"/>
</dbReference>
<evidence type="ECO:0000313" key="11">
    <source>
        <dbReference type="Proteomes" id="UP001285636"/>
    </source>
</evidence>
<reference evidence="10" key="1">
    <citation type="submission" date="2023-10" db="EMBL/GenBank/DDBJ databases">
        <title>Screening of Alkalihalophilus pseudofirmusBZ-TG-HK211 and Its Alleviation of Salt Stress on Rapeseed Growth.</title>
        <authorList>
            <person name="Zhao B."/>
            <person name="Guo T."/>
        </authorList>
    </citation>
    <scope>NUCLEOTIDE SEQUENCE</scope>
    <source>
        <strain evidence="10">BZ-TG-HK211</strain>
    </source>
</reference>
<organism evidence="10 11">
    <name type="scientific">Alkalihalophilus pseudofirmus</name>
    <name type="common">Bacillus pseudofirmus</name>
    <dbReference type="NCBI Taxonomy" id="79885"/>
    <lineage>
        <taxon>Bacteria</taxon>
        <taxon>Bacillati</taxon>
        <taxon>Bacillota</taxon>
        <taxon>Bacilli</taxon>
        <taxon>Bacillales</taxon>
        <taxon>Bacillaceae</taxon>
        <taxon>Alkalihalophilus</taxon>
    </lineage>
</organism>
<dbReference type="SUPFAM" id="SSF56214">
    <property type="entry name" value="4'-phosphopantetheinyl transferase"/>
    <property type="match status" value="1"/>
</dbReference>
<keyword evidence="4 8" id="KW-0276">Fatty acid metabolism</keyword>
<dbReference type="RefSeq" id="WP_323467584.1">
    <property type="nucleotide sequence ID" value="NZ_CP144224.1"/>
</dbReference>
<keyword evidence="7 8" id="KW-0275">Fatty acid biosynthesis</keyword>
<dbReference type="GO" id="GO:0008897">
    <property type="term" value="F:holo-[acyl-carrier-protein] synthase activity"/>
    <property type="evidence" value="ECO:0007669"/>
    <property type="project" value="UniProtKB-UniRule"/>
</dbReference>
<name>A0AAJ2U4H6_ALKPS</name>
<evidence type="ECO:0000256" key="2">
    <source>
        <dbReference type="ARBA" id="ARBA00022679"/>
    </source>
</evidence>
<dbReference type="Gene3D" id="3.90.470.20">
    <property type="entry name" value="4'-phosphopantetheinyl transferase domain"/>
    <property type="match status" value="1"/>
</dbReference>
<dbReference type="InterPro" id="IPR002582">
    <property type="entry name" value="ACPS"/>
</dbReference>
<evidence type="ECO:0000256" key="7">
    <source>
        <dbReference type="ARBA" id="ARBA00023160"/>
    </source>
</evidence>
<evidence type="ECO:0000256" key="4">
    <source>
        <dbReference type="ARBA" id="ARBA00022832"/>
    </source>
</evidence>
<dbReference type="HAMAP" id="MF_00101">
    <property type="entry name" value="AcpS"/>
    <property type="match status" value="1"/>
</dbReference>
<dbReference type="GO" id="GO:0006633">
    <property type="term" value="P:fatty acid biosynthetic process"/>
    <property type="evidence" value="ECO:0007669"/>
    <property type="project" value="UniProtKB-UniRule"/>
</dbReference>
<dbReference type="NCBIfam" id="TIGR00516">
    <property type="entry name" value="acpS"/>
    <property type="match status" value="1"/>
</dbReference>
<keyword evidence="6 8" id="KW-0443">Lipid metabolism</keyword>
<evidence type="ECO:0000256" key="6">
    <source>
        <dbReference type="ARBA" id="ARBA00023098"/>
    </source>
</evidence>
<evidence type="ECO:0000259" key="9">
    <source>
        <dbReference type="Pfam" id="PF01648"/>
    </source>
</evidence>
<dbReference type="EC" id="2.7.8.7" evidence="8"/>
<keyword evidence="8" id="KW-0963">Cytoplasm</keyword>
<comment type="subcellular location">
    <subcellularLocation>
        <location evidence="8">Cytoplasm</location>
    </subcellularLocation>
</comment>
<comment type="similarity">
    <text evidence="8">Belongs to the P-Pant transferase superfamily. AcpS family.</text>
</comment>
<dbReference type="Proteomes" id="UP001285636">
    <property type="component" value="Unassembled WGS sequence"/>
</dbReference>
<dbReference type="GO" id="GO:0005737">
    <property type="term" value="C:cytoplasm"/>
    <property type="evidence" value="ECO:0007669"/>
    <property type="project" value="UniProtKB-SubCell"/>
</dbReference>
<dbReference type="InterPro" id="IPR037143">
    <property type="entry name" value="4-PPantetheinyl_Trfase_dom_sf"/>
</dbReference>
<accession>A0AAJ2U4H6</accession>
<dbReference type="Pfam" id="PF01648">
    <property type="entry name" value="ACPS"/>
    <property type="match status" value="1"/>
</dbReference>
<evidence type="ECO:0000256" key="3">
    <source>
        <dbReference type="ARBA" id="ARBA00022723"/>
    </source>
</evidence>
<evidence type="ECO:0000256" key="5">
    <source>
        <dbReference type="ARBA" id="ARBA00022842"/>
    </source>
</evidence>
<comment type="cofactor">
    <cofactor evidence="8">
        <name>Mg(2+)</name>
        <dbReference type="ChEBI" id="CHEBI:18420"/>
    </cofactor>
</comment>
<evidence type="ECO:0000256" key="1">
    <source>
        <dbReference type="ARBA" id="ARBA00022516"/>
    </source>
</evidence>